<gene>
    <name evidence="5" type="ORF">SAY87_009751</name>
</gene>
<sequence length="979" mass="112037">MSLFPFMDNILWILNSPETATMGSTFGIGDELRIMKEALEDVQHTLLEPIKEALGGAEYLPRGLDLCKSLYWKELTDTVIRAGTLLDELSTELAMRQDTDSVQEKKLLRTLSIIFSRWNRMLFSRKLKDKIKQIVQKIKAYPYQLGQLSYNRELYRRPASLAATLDGRTRAFFDLPLHLKHCFAYCLLFPEGYAIYKSTIIQLWIAQGLILAADMNNRSLEEVGCAYFMDIHRRSLFSEIQEDEFGNILSFKVHILISSPANRLDVIDFDYSHLVHHLGNNHFSSDLWKFGSQGSGDPYMIHFAYRMTILMPYQPPLVNLIDNARYYDSWFKASYGLRVLDLHHTSLRNVPSSIDKLKHLRYLDLSENAFMEVLPRCITQLRNLLTLKLSYCQRLKELPDDIARLVNLRHLEIDGCRSLANMPCGIGRLKHLCLLSTFVVSKNRDESASSKKAGISELAGLNNLQGGLTLRGLENVRGAEDEVKATNMKEKKIVERLSLVWKAKEDVSEDYDRVQSYPEDELTLEYLEPNLNLKGLCIDGYDGVKFPAWLSSPLHLVKIKLSNCCRCRHLPPLDQLFHLKFLTLENLSAVEYIIGNEIDSSFRRPHYAAYFPSLEQLCLRELPKLKGWFEDDMIRGWEYCKHEKNPLPTSFSVLSVVTVENCPKLSMPLLSSVRSLHLNKMDKIQLPCFLQVWLPWVSASHSKNYEASSSSSSPSSDTLRANLKSLHISHMRDLDKLPDMYFSDLSALEELEIQYCPSLLGLPSLKNLKCLTILGCQRLVSLSGWITHLTALESLKLHRCPELDLTQYPSKRECPEIDLTSYPSQSNMEDVYLRWWPEFEMSMCRDSLEPELHSSSLSNSPGNEVWGNLHRLTSLEIVEIPKLTCLPEELQLVTSLQKLELIACTGLKELPEWMSKLQSLRHLILTSCPELETLPKGLADLRNLSELKIIGCPLLTQRYHKQTGADRAVIAHVPHVEVA</sequence>
<dbReference type="PANTHER" id="PTHR47186:SF13">
    <property type="entry name" value="DISEASE RESISTANCE PROTEIN RGA3"/>
    <property type="match status" value="1"/>
</dbReference>
<dbReference type="Pfam" id="PF25019">
    <property type="entry name" value="LRR_R13L1-DRL21"/>
    <property type="match status" value="2"/>
</dbReference>
<dbReference type="InterPro" id="IPR001611">
    <property type="entry name" value="Leu-rich_rpt"/>
</dbReference>
<dbReference type="GO" id="GO:0006952">
    <property type="term" value="P:defense response"/>
    <property type="evidence" value="ECO:0007669"/>
    <property type="project" value="UniProtKB-KW"/>
</dbReference>
<evidence type="ECO:0000259" key="3">
    <source>
        <dbReference type="Pfam" id="PF23559"/>
    </source>
</evidence>
<keyword evidence="2" id="KW-0611">Plant defense</keyword>
<dbReference type="InterPro" id="IPR056789">
    <property type="entry name" value="LRR_R13L1-DRL21"/>
</dbReference>
<keyword evidence="6" id="KW-1185">Reference proteome</keyword>
<comment type="caution">
    <text evidence="5">The sequence shown here is derived from an EMBL/GenBank/DDBJ whole genome shotgun (WGS) entry which is preliminary data.</text>
</comment>
<dbReference type="SUPFAM" id="SSF52058">
    <property type="entry name" value="L domain-like"/>
    <property type="match status" value="1"/>
</dbReference>
<name>A0AAN7JYX2_9MYRT</name>
<evidence type="ECO:0000256" key="1">
    <source>
        <dbReference type="ARBA" id="ARBA00022737"/>
    </source>
</evidence>
<dbReference type="InterPro" id="IPR036388">
    <property type="entry name" value="WH-like_DNA-bd_sf"/>
</dbReference>
<dbReference type="Gene3D" id="1.10.10.10">
    <property type="entry name" value="Winged helix-like DNA-binding domain superfamily/Winged helix DNA-binding domain"/>
    <property type="match status" value="1"/>
</dbReference>
<dbReference type="InterPro" id="IPR058922">
    <property type="entry name" value="WHD_DRP"/>
</dbReference>
<organism evidence="5 6">
    <name type="scientific">Trapa incisa</name>
    <dbReference type="NCBI Taxonomy" id="236973"/>
    <lineage>
        <taxon>Eukaryota</taxon>
        <taxon>Viridiplantae</taxon>
        <taxon>Streptophyta</taxon>
        <taxon>Embryophyta</taxon>
        <taxon>Tracheophyta</taxon>
        <taxon>Spermatophyta</taxon>
        <taxon>Magnoliopsida</taxon>
        <taxon>eudicotyledons</taxon>
        <taxon>Gunneridae</taxon>
        <taxon>Pentapetalae</taxon>
        <taxon>rosids</taxon>
        <taxon>malvids</taxon>
        <taxon>Myrtales</taxon>
        <taxon>Lythraceae</taxon>
        <taxon>Trapa</taxon>
    </lineage>
</organism>
<protein>
    <submittedName>
        <fullName evidence="5">Uncharacterized protein</fullName>
    </submittedName>
</protein>
<evidence type="ECO:0000313" key="5">
    <source>
        <dbReference type="EMBL" id="KAK4755994.1"/>
    </source>
</evidence>
<dbReference type="Gene3D" id="3.80.10.10">
    <property type="entry name" value="Ribonuclease Inhibitor"/>
    <property type="match status" value="3"/>
</dbReference>
<dbReference type="PANTHER" id="PTHR47186">
    <property type="entry name" value="LEUCINE-RICH REPEAT-CONTAINING PROTEIN 57"/>
    <property type="match status" value="1"/>
</dbReference>
<evidence type="ECO:0000256" key="2">
    <source>
        <dbReference type="ARBA" id="ARBA00022821"/>
    </source>
</evidence>
<dbReference type="Pfam" id="PF23559">
    <property type="entry name" value="WHD_DRP"/>
    <property type="match status" value="1"/>
</dbReference>
<feature type="domain" description="Disease resistance protein winged helix" evidence="3">
    <location>
        <begin position="188"/>
        <end position="257"/>
    </location>
</feature>
<feature type="domain" description="R13L1/DRL21-like LRR repeat region" evidence="4">
    <location>
        <begin position="455"/>
        <end position="586"/>
    </location>
</feature>
<keyword evidence="1" id="KW-0677">Repeat</keyword>
<dbReference type="EMBL" id="JAXIOK010000014">
    <property type="protein sequence ID" value="KAK4755994.1"/>
    <property type="molecule type" value="Genomic_DNA"/>
</dbReference>
<dbReference type="Proteomes" id="UP001345219">
    <property type="component" value="Chromosome 8"/>
</dbReference>
<reference evidence="5 6" key="1">
    <citation type="journal article" date="2023" name="Hortic Res">
        <title>Pangenome of water caltrop reveals structural variations and asymmetric subgenome divergence after allopolyploidization.</title>
        <authorList>
            <person name="Zhang X."/>
            <person name="Chen Y."/>
            <person name="Wang L."/>
            <person name="Yuan Y."/>
            <person name="Fang M."/>
            <person name="Shi L."/>
            <person name="Lu R."/>
            <person name="Comes H.P."/>
            <person name="Ma Y."/>
            <person name="Chen Y."/>
            <person name="Huang G."/>
            <person name="Zhou Y."/>
            <person name="Zheng Z."/>
            <person name="Qiu Y."/>
        </authorList>
    </citation>
    <scope>NUCLEOTIDE SEQUENCE [LARGE SCALE GENOMIC DNA]</scope>
    <source>
        <tissue evidence="5">Roots</tissue>
    </source>
</reference>
<evidence type="ECO:0000313" key="6">
    <source>
        <dbReference type="Proteomes" id="UP001345219"/>
    </source>
</evidence>
<dbReference type="AlphaFoldDB" id="A0AAN7JYX2"/>
<dbReference type="SUPFAM" id="SSF52047">
    <property type="entry name" value="RNI-like"/>
    <property type="match status" value="1"/>
</dbReference>
<dbReference type="Pfam" id="PF13855">
    <property type="entry name" value="LRR_8"/>
    <property type="match status" value="1"/>
</dbReference>
<accession>A0AAN7JYX2</accession>
<feature type="domain" description="R13L1/DRL21-like LRR repeat region" evidence="4">
    <location>
        <begin position="888"/>
        <end position="952"/>
    </location>
</feature>
<proteinExistence type="predicted"/>
<dbReference type="InterPro" id="IPR032675">
    <property type="entry name" value="LRR_dom_sf"/>
</dbReference>
<evidence type="ECO:0000259" key="4">
    <source>
        <dbReference type="Pfam" id="PF25019"/>
    </source>
</evidence>